<dbReference type="Proteomes" id="UP000309673">
    <property type="component" value="Unassembled WGS sequence"/>
</dbReference>
<evidence type="ECO:0000313" key="5">
    <source>
        <dbReference type="Proteomes" id="UP000309673"/>
    </source>
</evidence>
<dbReference type="InterPro" id="IPR036380">
    <property type="entry name" value="Isochorismatase-like_sf"/>
</dbReference>
<protein>
    <submittedName>
        <fullName evidence="4">Cysteine hydrolase</fullName>
    </submittedName>
</protein>
<dbReference type="InterPro" id="IPR000868">
    <property type="entry name" value="Isochorismatase-like_dom"/>
</dbReference>
<dbReference type="PANTHER" id="PTHR43540:SF14">
    <property type="entry name" value="ISOCHORISMATASE"/>
    <property type="match status" value="1"/>
</dbReference>
<comment type="caution">
    <text evidence="4">The sequence shown here is derived from an EMBL/GenBank/DDBJ whole genome shotgun (WGS) entry which is preliminary data.</text>
</comment>
<dbReference type="AlphaFoldDB" id="A0A4U0F8I1"/>
<dbReference type="SUPFAM" id="SSF52499">
    <property type="entry name" value="Isochorismatase-like hydrolases"/>
    <property type="match status" value="1"/>
</dbReference>
<evidence type="ECO:0000256" key="2">
    <source>
        <dbReference type="ARBA" id="ARBA00022801"/>
    </source>
</evidence>
<proteinExistence type="inferred from homology"/>
<dbReference type="PANTHER" id="PTHR43540">
    <property type="entry name" value="PEROXYUREIDOACRYLATE/UREIDOACRYLATE AMIDOHYDROLASE-RELATED"/>
    <property type="match status" value="1"/>
</dbReference>
<comment type="similarity">
    <text evidence="1">Belongs to the isochorismatase family.</text>
</comment>
<evidence type="ECO:0000313" key="4">
    <source>
        <dbReference type="EMBL" id="TJY40987.1"/>
    </source>
</evidence>
<sequence>MKADTALLVIDVQVGMFSEAYPIYDGDGLLDRVNRLIVQARTSQVPVIYVQHNEEAGEQLETNTPDWQIHPAIAPAPGDLIIQKRTPDSFNETNLQHELESLGIKKLVLTGMQTDFCVDATSQRAHRLGYEVTVAEDAHSTFSQGDQSAEQIILQYNEQFRSFANVVKSSRIAFF</sequence>
<dbReference type="InterPro" id="IPR050272">
    <property type="entry name" value="Isochorismatase-like_hydrls"/>
</dbReference>
<keyword evidence="2 4" id="KW-0378">Hydrolase</keyword>
<dbReference type="Gene3D" id="3.40.50.850">
    <property type="entry name" value="Isochorismatase-like"/>
    <property type="match status" value="1"/>
</dbReference>
<reference evidence="4 5" key="1">
    <citation type="submission" date="2019-04" db="EMBL/GenBank/DDBJ databases">
        <title>Cohnella sp. nov., isolated from soil.</title>
        <authorList>
            <person name="Kim W."/>
        </authorList>
    </citation>
    <scope>NUCLEOTIDE SEQUENCE [LARGE SCALE GENOMIC DNA]</scope>
    <source>
        <strain evidence="4 5">CAU 1483</strain>
    </source>
</reference>
<dbReference type="Pfam" id="PF00857">
    <property type="entry name" value="Isochorismatase"/>
    <property type="match status" value="1"/>
</dbReference>
<dbReference type="OrthoDB" id="9785724at2"/>
<dbReference type="EMBL" id="SUPK01000007">
    <property type="protein sequence ID" value="TJY40987.1"/>
    <property type="molecule type" value="Genomic_DNA"/>
</dbReference>
<evidence type="ECO:0000259" key="3">
    <source>
        <dbReference type="Pfam" id="PF00857"/>
    </source>
</evidence>
<organism evidence="4 5">
    <name type="scientific">Cohnella pontilimi</name>
    <dbReference type="NCBI Taxonomy" id="2564100"/>
    <lineage>
        <taxon>Bacteria</taxon>
        <taxon>Bacillati</taxon>
        <taxon>Bacillota</taxon>
        <taxon>Bacilli</taxon>
        <taxon>Bacillales</taxon>
        <taxon>Paenibacillaceae</taxon>
        <taxon>Cohnella</taxon>
    </lineage>
</organism>
<accession>A0A4U0F8I1</accession>
<dbReference type="RefSeq" id="WP_136778615.1">
    <property type="nucleotide sequence ID" value="NZ_SUPK01000007.1"/>
</dbReference>
<feature type="domain" description="Isochorismatase-like" evidence="3">
    <location>
        <begin position="5"/>
        <end position="149"/>
    </location>
</feature>
<keyword evidence="5" id="KW-1185">Reference proteome</keyword>
<dbReference type="GO" id="GO:0016787">
    <property type="term" value="F:hydrolase activity"/>
    <property type="evidence" value="ECO:0007669"/>
    <property type="project" value="UniProtKB-KW"/>
</dbReference>
<name>A0A4U0F8I1_9BACL</name>
<evidence type="ECO:0000256" key="1">
    <source>
        <dbReference type="ARBA" id="ARBA00006336"/>
    </source>
</evidence>
<dbReference type="CDD" id="cd01014">
    <property type="entry name" value="nicotinamidase_related"/>
    <property type="match status" value="1"/>
</dbReference>
<gene>
    <name evidence="4" type="ORF">E5161_14825</name>
</gene>